<dbReference type="AlphaFoldDB" id="A0A8H3CMA2"/>
<protein>
    <submittedName>
        <fullName evidence="2">Uncharacterized protein</fullName>
    </submittedName>
</protein>
<comment type="caution">
    <text evidence="2">The sequence shown here is derived from an EMBL/GenBank/DDBJ whole genome shotgun (WGS) entry which is preliminary data.</text>
</comment>
<proteinExistence type="predicted"/>
<evidence type="ECO:0000313" key="2">
    <source>
        <dbReference type="EMBL" id="CAE6490995.1"/>
    </source>
</evidence>
<organism evidence="2 3">
    <name type="scientific">Rhizoctonia solani</name>
    <dbReference type="NCBI Taxonomy" id="456999"/>
    <lineage>
        <taxon>Eukaryota</taxon>
        <taxon>Fungi</taxon>
        <taxon>Dikarya</taxon>
        <taxon>Basidiomycota</taxon>
        <taxon>Agaricomycotina</taxon>
        <taxon>Agaricomycetes</taxon>
        <taxon>Cantharellales</taxon>
        <taxon>Ceratobasidiaceae</taxon>
        <taxon>Rhizoctonia</taxon>
    </lineage>
</organism>
<dbReference type="Proteomes" id="UP000663853">
    <property type="component" value="Unassembled WGS sequence"/>
</dbReference>
<dbReference type="EMBL" id="CAJMXA010003091">
    <property type="protein sequence ID" value="CAE6490995.1"/>
    <property type="molecule type" value="Genomic_DNA"/>
</dbReference>
<evidence type="ECO:0000256" key="1">
    <source>
        <dbReference type="SAM" id="MobiDB-lite"/>
    </source>
</evidence>
<name>A0A8H3CMA2_9AGAM</name>
<gene>
    <name evidence="2" type="ORF">RDB_LOCUS101235</name>
</gene>
<evidence type="ECO:0000313" key="3">
    <source>
        <dbReference type="Proteomes" id="UP000663853"/>
    </source>
</evidence>
<sequence>MSSQLSASENLRSWEETGQKLEKAVIAFLGSYSALEHSELDYLDQDQLRSSIENRIRSFDKLIKHYLDLARSSMSSLKKKFKKETRVLDSNSTTPRRDSHPHI</sequence>
<feature type="region of interest" description="Disordered" evidence="1">
    <location>
        <begin position="83"/>
        <end position="103"/>
    </location>
</feature>
<reference evidence="2" key="1">
    <citation type="submission" date="2021-01" db="EMBL/GenBank/DDBJ databases">
        <authorList>
            <person name="Kaushik A."/>
        </authorList>
    </citation>
    <scope>NUCLEOTIDE SEQUENCE</scope>
    <source>
        <strain evidence="2">AG6-10EEA</strain>
    </source>
</reference>
<accession>A0A8H3CMA2</accession>